<evidence type="ECO:0000313" key="3">
    <source>
        <dbReference type="Proteomes" id="UP000198508"/>
    </source>
</evidence>
<dbReference type="SUPFAM" id="SSF51658">
    <property type="entry name" value="Xylose isomerase-like"/>
    <property type="match status" value="1"/>
</dbReference>
<proteinExistence type="predicted"/>
<protein>
    <submittedName>
        <fullName evidence="2">Sugar phosphate isomerase/epimerase</fullName>
    </submittedName>
</protein>
<dbReference type="GO" id="GO:0016853">
    <property type="term" value="F:isomerase activity"/>
    <property type="evidence" value="ECO:0007669"/>
    <property type="project" value="UniProtKB-KW"/>
</dbReference>
<dbReference type="EMBL" id="FOIM01000044">
    <property type="protein sequence ID" value="SEU17919.1"/>
    <property type="molecule type" value="Genomic_DNA"/>
</dbReference>
<dbReference type="Pfam" id="PF01261">
    <property type="entry name" value="AP_endonuc_2"/>
    <property type="match status" value="1"/>
</dbReference>
<dbReference type="Proteomes" id="UP000198508">
    <property type="component" value="Unassembled WGS sequence"/>
</dbReference>
<feature type="domain" description="Xylose isomerase-like TIM barrel" evidence="1">
    <location>
        <begin position="35"/>
        <end position="249"/>
    </location>
</feature>
<evidence type="ECO:0000259" key="1">
    <source>
        <dbReference type="Pfam" id="PF01261"/>
    </source>
</evidence>
<sequence length="274" mass="30760">MTVYISNLVAGLDKGLDHTELLLEMTRPFGGRVGIEFFIHTYSEAYMERMERIGEWVGKLPLALHGPFLHVEATSAPGTAEYGVLTASYGRAFALAQRFGCGHMVFHDHERFVRPEQKMDLQAQCLENIGELIRLAKPWGVRLLLENLALPVKGTPLFDQEEYIGLFDRFPDADCLIDVGHLGVAGWDMETVIGSLAGRITGYHLHNNSGTDDSHRRIRDGVIDYDRFFRLYRAYTPSADLTLEYGDNHGITAGDVQQDVEDVLEHVLGERPAK</sequence>
<reference evidence="3" key="1">
    <citation type="submission" date="2016-10" db="EMBL/GenBank/DDBJ databases">
        <authorList>
            <person name="Varghese N."/>
            <person name="Submissions S."/>
        </authorList>
    </citation>
    <scope>NUCLEOTIDE SEQUENCE [LARGE SCALE GENOMIC DNA]</scope>
    <source>
        <strain evidence="3">NLAE-zl-G277</strain>
    </source>
</reference>
<dbReference type="GeneID" id="93279544"/>
<organism evidence="2 3">
    <name type="scientific">Enterocloster lavalensis</name>
    <dbReference type="NCBI Taxonomy" id="460384"/>
    <lineage>
        <taxon>Bacteria</taxon>
        <taxon>Bacillati</taxon>
        <taxon>Bacillota</taxon>
        <taxon>Clostridia</taxon>
        <taxon>Lachnospirales</taxon>
        <taxon>Lachnospiraceae</taxon>
        <taxon>Enterocloster</taxon>
    </lineage>
</organism>
<keyword evidence="2" id="KW-0413">Isomerase</keyword>
<evidence type="ECO:0000313" key="2">
    <source>
        <dbReference type="EMBL" id="SEU17919.1"/>
    </source>
</evidence>
<name>A0A1I0K2Q9_9FIRM</name>
<dbReference type="Gene3D" id="3.20.20.150">
    <property type="entry name" value="Divalent-metal-dependent TIM barrel enzymes"/>
    <property type="match status" value="1"/>
</dbReference>
<dbReference type="InterPro" id="IPR036237">
    <property type="entry name" value="Xyl_isomerase-like_sf"/>
</dbReference>
<accession>A0A1I0K2Q9</accession>
<dbReference type="AlphaFoldDB" id="A0A1I0K2Q9"/>
<gene>
    <name evidence="2" type="ORF">SAMN05216313_14426</name>
</gene>
<keyword evidence="3" id="KW-1185">Reference proteome</keyword>
<dbReference type="RefSeq" id="WP_092371036.1">
    <property type="nucleotide sequence ID" value="NZ_DAINWJ010000468.1"/>
</dbReference>
<dbReference type="InterPro" id="IPR013022">
    <property type="entry name" value="Xyl_isomerase-like_TIM-brl"/>
</dbReference>
<dbReference type="STRING" id="460384.SAMN05216313_14426"/>